<evidence type="ECO:0000313" key="6">
    <source>
        <dbReference type="Proteomes" id="UP000259610"/>
    </source>
</evidence>
<evidence type="ECO:0000256" key="1">
    <source>
        <dbReference type="ARBA" id="ARBA00009924"/>
    </source>
</evidence>
<evidence type="ECO:0000256" key="3">
    <source>
        <dbReference type="ARBA" id="ARBA00022777"/>
    </source>
</evidence>
<protein>
    <submittedName>
        <fullName evidence="5">Polyphosphate kinase</fullName>
    </submittedName>
</protein>
<keyword evidence="2" id="KW-0808">Transferase</keyword>
<evidence type="ECO:0000313" key="5">
    <source>
        <dbReference type="EMBL" id="HAE29126.1"/>
    </source>
</evidence>
<gene>
    <name evidence="5" type="ORF">DCG58_18350</name>
</gene>
<dbReference type="Proteomes" id="UP000259610">
    <property type="component" value="Unassembled WGS sequence"/>
</dbReference>
<dbReference type="PIRSF" id="PIRSF028756">
    <property type="entry name" value="PPK2_prd"/>
    <property type="match status" value="1"/>
</dbReference>
<dbReference type="AlphaFoldDB" id="A0A3B9H3U8"/>
<dbReference type="GO" id="GO:0016776">
    <property type="term" value="F:phosphotransferase activity, phosphate group as acceptor"/>
    <property type="evidence" value="ECO:0007669"/>
    <property type="project" value="InterPro"/>
</dbReference>
<dbReference type="PANTHER" id="PTHR34383">
    <property type="entry name" value="POLYPHOSPHATE:AMP PHOSPHOTRANSFERASE-RELATED"/>
    <property type="match status" value="1"/>
</dbReference>
<dbReference type="InterPro" id="IPR022300">
    <property type="entry name" value="PPK2-rel_1"/>
</dbReference>
<comment type="similarity">
    <text evidence="1">Belongs to the polyphosphate kinase 2 (PPK2) family. Class I subfamily.</text>
</comment>
<keyword evidence="3 5" id="KW-0418">Kinase</keyword>
<sequence>MSIPSISDVRKHLIADPGKPFDLSSRDSGDRSLFEDKSLAKTSLKKDAAVINELKDILYAEKKRSILVVLQGMDTAGKSGTIKSVFADTTPLGMEVKAFKAPSSNELARDYLWRIHNAVPKKGHVGIFDRSHYEDVLVVKVRGFASPEDIEKRYEQINAFEEHLSENGVTIVKCMLNIGYEEQGIRLRERLEEQHKYWKFNPADLDDRALWKDYMSAYETAVQRCSTKHSPWYVIPSDSRTRRSAMIARLVRGALEEMDLSWPKSDYRLEDFDFS</sequence>
<dbReference type="GO" id="GO:0016301">
    <property type="term" value="F:kinase activity"/>
    <property type="evidence" value="ECO:0007669"/>
    <property type="project" value="UniProtKB-KW"/>
</dbReference>
<dbReference type="InterPro" id="IPR027417">
    <property type="entry name" value="P-loop_NTPase"/>
</dbReference>
<evidence type="ECO:0000256" key="2">
    <source>
        <dbReference type="ARBA" id="ARBA00022679"/>
    </source>
</evidence>
<dbReference type="Pfam" id="PF03976">
    <property type="entry name" value="PPK2"/>
    <property type="match status" value="1"/>
</dbReference>
<proteinExistence type="inferred from homology"/>
<dbReference type="PANTHER" id="PTHR34383:SF3">
    <property type="entry name" value="POLYPHOSPHATE:AMP PHOSPHOTRANSFERASE"/>
    <property type="match status" value="1"/>
</dbReference>
<comment type="caution">
    <text evidence="5">The sequence shown here is derived from an EMBL/GenBank/DDBJ whole genome shotgun (WGS) entry which is preliminary data.</text>
</comment>
<reference evidence="5 6" key="1">
    <citation type="journal article" date="2018" name="Nat. Biotechnol.">
        <title>A standardized bacterial taxonomy based on genome phylogeny substantially revises the tree of life.</title>
        <authorList>
            <person name="Parks D.H."/>
            <person name="Chuvochina M."/>
            <person name="Waite D.W."/>
            <person name="Rinke C."/>
            <person name="Skarshewski A."/>
            <person name="Chaumeil P.A."/>
            <person name="Hugenholtz P."/>
        </authorList>
    </citation>
    <scope>NUCLEOTIDE SEQUENCE [LARGE SCALE GENOMIC DNA]</scope>
    <source>
        <strain evidence="5">UBA8733</strain>
    </source>
</reference>
<dbReference type="GO" id="GO:0006797">
    <property type="term" value="P:polyphosphate metabolic process"/>
    <property type="evidence" value="ECO:0007669"/>
    <property type="project" value="InterPro"/>
</dbReference>
<name>A0A3B9H3U8_9PROT</name>
<dbReference type="SUPFAM" id="SSF52540">
    <property type="entry name" value="P-loop containing nucleoside triphosphate hydrolases"/>
    <property type="match status" value="1"/>
</dbReference>
<dbReference type="EMBL" id="DMAN01000416">
    <property type="protein sequence ID" value="HAE29126.1"/>
    <property type="molecule type" value="Genomic_DNA"/>
</dbReference>
<dbReference type="InterPro" id="IPR016898">
    <property type="entry name" value="Polyphosphate_phosphotransfera"/>
</dbReference>
<dbReference type="NCBIfam" id="TIGR03709">
    <property type="entry name" value="PPK2_rel_1"/>
    <property type="match status" value="1"/>
</dbReference>
<dbReference type="Gene3D" id="3.40.50.300">
    <property type="entry name" value="P-loop containing nucleotide triphosphate hydrolases"/>
    <property type="match status" value="1"/>
</dbReference>
<dbReference type="InterPro" id="IPR022488">
    <property type="entry name" value="PPK2-related"/>
</dbReference>
<accession>A0A3B9H3U8</accession>
<organism evidence="5 6">
    <name type="scientific">Hyphomonas adhaerens</name>
    <dbReference type="NCBI Taxonomy" id="81029"/>
    <lineage>
        <taxon>Bacteria</taxon>
        <taxon>Pseudomonadati</taxon>
        <taxon>Pseudomonadota</taxon>
        <taxon>Alphaproteobacteria</taxon>
        <taxon>Hyphomonadales</taxon>
        <taxon>Hyphomonadaceae</taxon>
        <taxon>Hyphomonas</taxon>
    </lineage>
</organism>
<feature type="domain" description="Polyphosphate kinase-2-related" evidence="4">
    <location>
        <begin position="39"/>
        <end position="259"/>
    </location>
</feature>
<dbReference type="RefSeq" id="WP_272992755.1">
    <property type="nucleotide sequence ID" value="NZ_CAJQMV010000046.1"/>
</dbReference>
<evidence type="ECO:0000259" key="4">
    <source>
        <dbReference type="Pfam" id="PF03976"/>
    </source>
</evidence>